<protein>
    <recommendedName>
        <fullName evidence="3">Polyketide cyclase/dehydrase/lipid transport protein</fullName>
    </recommendedName>
</protein>
<comment type="caution">
    <text evidence="1">The sequence shown here is derived from an EMBL/GenBank/DDBJ whole genome shotgun (WGS) entry which is preliminary data.</text>
</comment>
<dbReference type="Proteomes" id="UP000540568">
    <property type="component" value="Unassembled WGS sequence"/>
</dbReference>
<reference evidence="1 2" key="1">
    <citation type="submission" date="2020-07" db="EMBL/GenBank/DDBJ databases">
        <title>Sequencing the genomes of 1000 actinobacteria strains.</title>
        <authorList>
            <person name="Klenk H.-P."/>
        </authorList>
    </citation>
    <scope>NUCLEOTIDE SEQUENCE [LARGE SCALE GENOMIC DNA]</scope>
    <source>
        <strain evidence="1 2">DSM 44121</strain>
    </source>
</reference>
<name>A0A7W3J8P5_9MICO</name>
<proteinExistence type="predicted"/>
<dbReference type="RefSeq" id="WP_182616280.1">
    <property type="nucleotide sequence ID" value="NZ_BAAATF010000003.1"/>
</dbReference>
<gene>
    <name evidence="1" type="ORF">FHX71_002287</name>
</gene>
<dbReference type="AlphaFoldDB" id="A0A7W3J8P5"/>
<dbReference type="SUPFAM" id="SSF55961">
    <property type="entry name" value="Bet v1-like"/>
    <property type="match status" value="1"/>
</dbReference>
<accession>A0A7W3J8P5</accession>
<sequence>MSELLVEAGANRNVVCAVGGIVENNVERVFDFTIAEDVVTNFLKGEPAVTGYDVHQGPWGQTGSYRTVYFGDQSAREQVNFIQRPFVFDYQLTDFSWELGDLCDLAVNQFLFRPVGPRTQVKFYYQFRARNAEAVQPLHEFATSTWLAWMTSYLDATKKALDKDPWS</sequence>
<evidence type="ECO:0000313" key="1">
    <source>
        <dbReference type="EMBL" id="MBA8808345.1"/>
    </source>
</evidence>
<organism evidence="1 2">
    <name type="scientific">Promicromonospora sukumoe</name>
    <dbReference type="NCBI Taxonomy" id="88382"/>
    <lineage>
        <taxon>Bacteria</taxon>
        <taxon>Bacillati</taxon>
        <taxon>Actinomycetota</taxon>
        <taxon>Actinomycetes</taxon>
        <taxon>Micrococcales</taxon>
        <taxon>Promicromonosporaceae</taxon>
        <taxon>Promicromonospora</taxon>
    </lineage>
</organism>
<evidence type="ECO:0000313" key="2">
    <source>
        <dbReference type="Proteomes" id="UP000540568"/>
    </source>
</evidence>
<dbReference type="EMBL" id="JACGWV010000001">
    <property type="protein sequence ID" value="MBA8808345.1"/>
    <property type="molecule type" value="Genomic_DNA"/>
</dbReference>
<evidence type="ECO:0008006" key="3">
    <source>
        <dbReference type="Google" id="ProtNLM"/>
    </source>
</evidence>
<keyword evidence="2" id="KW-1185">Reference proteome</keyword>